<evidence type="ECO:0000313" key="2">
    <source>
        <dbReference type="Proteomes" id="UP001237917"/>
    </source>
</evidence>
<dbReference type="EMBL" id="JASOPU010000012">
    <property type="protein sequence ID" value="MDK7293592.1"/>
    <property type="molecule type" value="Genomic_DNA"/>
</dbReference>
<dbReference type="GO" id="GO:0003700">
    <property type="term" value="F:DNA-binding transcription factor activity"/>
    <property type="evidence" value="ECO:0007669"/>
    <property type="project" value="InterPro"/>
</dbReference>
<proteinExistence type="predicted"/>
<dbReference type="AlphaFoldDB" id="A0AAW6YC54"/>
<evidence type="ECO:0000313" key="1">
    <source>
        <dbReference type="EMBL" id="MDK7293592.1"/>
    </source>
</evidence>
<name>A0AAW6YC54_9STRE</name>
<comment type="caution">
    <text evidence="1">The sequence shown here is derived from an EMBL/GenBank/DDBJ whole genome shotgun (WGS) entry which is preliminary data.</text>
</comment>
<organism evidence="1 2">
    <name type="scientific">Streptococcus pasteurianus</name>
    <dbReference type="NCBI Taxonomy" id="197614"/>
    <lineage>
        <taxon>Bacteria</taxon>
        <taxon>Bacillati</taxon>
        <taxon>Bacillota</taxon>
        <taxon>Bacilli</taxon>
        <taxon>Lactobacillales</taxon>
        <taxon>Streptococcaceae</taxon>
        <taxon>Streptococcus</taxon>
    </lineage>
</organism>
<sequence length="163" mass="19691">MMEAFEAYFEKVKPIVLKLRRHYFVKLWDYDDWLQEGRVVLFRLLQEKPDVLQDELSLYSYFKTKFSNYLKDVIRHQESLKRKFNQLPYEEISDVGHCLAQTSFLDLADYVAYQERLQAVEQRLGIEAREKLAKVMRGERFEGKKAFLAQIEPFFNEFRENSK</sequence>
<dbReference type="Proteomes" id="UP001237917">
    <property type="component" value="Unassembled WGS sequence"/>
</dbReference>
<gene>
    <name evidence="1" type="ORF">QP487_09120</name>
</gene>
<dbReference type="SUPFAM" id="SSF88946">
    <property type="entry name" value="Sigma2 domain of RNA polymerase sigma factors"/>
    <property type="match status" value="1"/>
</dbReference>
<reference evidence="1" key="1">
    <citation type="submission" date="2023-05" db="EMBL/GenBank/DDBJ databases">
        <title>Cataloging the Phylogenetic Diversity of Human Bladder Bacteria.</title>
        <authorList>
            <person name="Du J."/>
        </authorList>
    </citation>
    <scope>NUCLEOTIDE SEQUENCE</scope>
    <source>
        <strain evidence="1">UMB0765</strain>
    </source>
</reference>
<dbReference type="InterPro" id="IPR013325">
    <property type="entry name" value="RNA_pol_sigma_r2"/>
</dbReference>
<accession>A0AAW6YC54</accession>
<protein>
    <submittedName>
        <fullName evidence="1">Sigma-70 family RNA polymerase sigma factor</fullName>
    </submittedName>
</protein>
<dbReference type="GO" id="GO:0006352">
    <property type="term" value="P:DNA-templated transcription initiation"/>
    <property type="evidence" value="ECO:0007669"/>
    <property type="project" value="InterPro"/>
</dbReference>